<organism evidence="6 7">
    <name type="scientific">Blautia segnis</name>
    <dbReference type="NCBI Taxonomy" id="2763030"/>
    <lineage>
        <taxon>Bacteria</taxon>
        <taxon>Bacillati</taxon>
        <taxon>Bacillota</taxon>
        <taxon>Clostridia</taxon>
        <taxon>Lachnospirales</taxon>
        <taxon>Lachnospiraceae</taxon>
        <taxon>Blautia</taxon>
    </lineage>
</organism>
<evidence type="ECO:0000313" key="7">
    <source>
        <dbReference type="Proteomes" id="UP000652847"/>
    </source>
</evidence>
<feature type="coiled-coil region" evidence="2">
    <location>
        <begin position="1107"/>
        <end position="1134"/>
    </location>
</feature>
<protein>
    <submittedName>
        <fullName evidence="6">SNF2 helicase associated domain-containing protein</fullName>
    </submittedName>
</protein>
<dbReference type="SUPFAM" id="SSF52540">
    <property type="entry name" value="P-loop containing nucleoside triphosphate hydrolases"/>
    <property type="match status" value="2"/>
</dbReference>
<dbReference type="Proteomes" id="UP000652847">
    <property type="component" value="Unassembled WGS sequence"/>
</dbReference>
<dbReference type="InterPro" id="IPR038718">
    <property type="entry name" value="SNF2-like_sf"/>
</dbReference>
<reference evidence="6 7" key="1">
    <citation type="submission" date="2020-08" db="EMBL/GenBank/DDBJ databases">
        <title>Genome public.</title>
        <authorList>
            <person name="Liu C."/>
            <person name="Sun Q."/>
        </authorList>
    </citation>
    <scope>NUCLEOTIDE SEQUENCE [LARGE SCALE GENOMIC DNA]</scope>
    <source>
        <strain evidence="6 7">BX17</strain>
    </source>
</reference>
<dbReference type="SMART" id="SM00490">
    <property type="entry name" value="HELICc"/>
    <property type="match status" value="1"/>
</dbReference>
<dbReference type="CDD" id="cd18793">
    <property type="entry name" value="SF2_C_SNF"/>
    <property type="match status" value="1"/>
</dbReference>
<evidence type="ECO:0000259" key="5">
    <source>
        <dbReference type="PROSITE" id="PS51194"/>
    </source>
</evidence>
<accession>A0A8I0DSJ8</accession>
<feature type="domain" description="Helicase C-terminal" evidence="5">
    <location>
        <begin position="993"/>
        <end position="1144"/>
    </location>
</feature>
<dbReference type="AlphaFoldDB" id="A0A8I0DSJ8"/>
<dbReference type="FunFam" id="3.40.50.300:FF:000533">
    <property type="entry name" value="Helicase, Snf2 family"/>
    <property type="match status" value="1"/>
</dbReference>
<keyword evidence="1" id="KW-0378">Hydrolase</keyword>
<keyword evidence="2" id="KW-0175">Coiled coil</keyword>
<dbReference type="InterPro" id="IPR027417">
    <property type="entry name" value="P-loop_NTPase"/>
</dbReference>
<dbReference type="Pfam" id="PF00271">
    <property type="entry name" value="Helicase_C"/>
    <property type="match status" value="1"/>
</dbReference>
<proteinExistence type="predicted"/>
<dbReference type="Gene3D" id="3.40.50.10810">
    <property type="entry name" value="Tandem AAA-ATPase domain"/>
    <property type="match status" value="1"/>
</dbReference>
<dbReference type="Gene3D" id="3.40.50.300">
    <property type="entry name" value="P-loop containing nucleotide triphosphate hydrolases"/>
    <property type="match status" value="1"/>
</dbReference>
<feature type="domain" description="Helicase ATP-binding" evidence="4">
    <location>
        <begin position="705"/>
        <end position="866"/>
    </location>
</feature>
<dbReference type="SMART" id="SM00487">
    <property type="entry name" value="DEXDc"/>
    <property type="match status" value="1"/>
</dbReference>
<dbReference type="GO" id="GO:0005524">
    <property type="term" value="F:ATP binding"/>
    <property type="evidence" value="ECO:0007669"/>
    <property type="project" value="InterPro"/>
</dbReference>
<comment type="caution">
    <text evidence="6">The sequence shown here is derived from an EMBL/GenBank/DDBJ whole genome shotgun (WGS) entry which is preliminary data.</text>
</comment>
<gene>
    <name evidence="6" type="ORF">H8S54_12680</name>
</gene>
<dbReference type="Pfam" id="PF00176">
    <property type="entry name" value="SNF2-rel_dom"/>
    <property type="match status" value="1"/>
</dbReference>
<keyword evidence="7" id="KW-1185">Reference proteome</keyword>
<dbReference type="EMBL" id="JACOOT010000030">
    <property type="protein sequence ID" value="MBC5651938.1"/>
    <property type="molecule type" value="Genomic_DNA"/>
</dbReference>
<dbReference type="InterPro" id="IPR014001">
    <property type="entry name" value="Helicase_ATP-bd"/>
</dbReference>
<dbReference type="InterPro" id="IPR049730">
    <property type="entry name" value="SNF2/RAD54-like_C"/>
</dbReference>
<evidence type="ECO:0000259" key="4">
    <source>
        <dbReference type="PROSITE" id="PS51192"/>
    </source>
</evidence>
<feature type="compositionally biased region" description="Polar residues" evidence="3">
    <location>
        <begin position="8"/>
        <end position="22"/>
    </location>
</feature>
<dbReference type="PANTHER" id="PTHR10799">
    <property type="entry name" value="SNF2/RAD54 HELICASE FAMILY"/>
    <property type="match status" value="1"/>
</dbReference>
<dbReference type="Pfam" id="PF08455">
    <property type="entry name" value="SNF2_assoc"/>
    <property type="match status" value="1"/>
</dbReference>
<evidence type="ECO:0000256" key="1">
    <source>
        <dbReference type="ARBA" id="ARBA00022801"/>
    </source>
</evidence>
<feature type="region of interest" description="Disordered" evidence="3">
    <location>
        <begin position="1"/>
        <end position="38"/>
    </location>
</feature>
<dbReference type="GO" id="GO:0016787">
    <property type="term" value="F:hydrolase activity"/>
    <property type="evidence" value="ECO:0007669"/>
    <property type="project" value="UniProtKB-KW"/>
</dbReference>
<evidence type="ECO:0000256" key="2">
    <source>
        <dbReference type="SAM" id="Coils"/>
    </source>
</evidence>
<dbReference type="InterPro" id="IPR013663">
    <property type="entry name" value="Helicase_SWF/SNF/SWI_bac"/>
</dbReference>
<evidence type="ECO:0000256" key="3">
    <source>
        <dbReference type="SAM" id="MobiDB-lite"/>
    </source>
</evidence>
<dbReference type="RefSeq" id="WP_186901611.1">
    <property type="nucleotide sequence ID" value="NZ_JACOOT010000030.1"/>
</dbReference>
<dbReference type="PROSITE" id="PS51194">
    <property type="entry name" value="HELICASE_CTER"/>
    <property type="match status" value="1"/>
</dbReference>
<name>A0A8I0DSJ8_9FIRM</name>
<sequence length="1152" mass="132206">MIEWKKNLSPTTTSKGTQNDNMYQLLGGARNNNDSEDDSALEENLLKLKNYTYFDGDKILASLKLSAKDKKNGEAIYRQNKVNISDISSGYSHLGERCGQADAVFNVGRDTFHTTIIFNNKEITYSKCYCPECSRKYWGWYSDNAKCQYTAALAFYIKDFVKQNNFADATDMNGNYLLSTYRKGQIKNTQKEQPAPSAPSVSLIPRLTQKDSQLSVSFKVGTDKLFVVKKLDDFCSQVHNSETVKYGTSTVISHKLQDFTEKSQKWIRFIDQIVREEARFVNKIEASGTYLPKKFNVGSSLELFGWRLDSFYENLSEDKIEFENKSDSAAKKKAQLHCAIGNPRITMQILDASKNNNQFDGVTVKGSLPELFHGMDFAYFIQDDRFCKAEPDFMEKAKPLSDLSRNGQFHFQMGRNTLSNFYHNVLPQLQDIADITEENPEKFRQYLTPEAHFVFYLDMEDDNITCKISSFYGQKEYSLCKAFFDNSIRTEQQFRDFPLENSVLGQAMEWLPYYDADFDVLHCAGEEDLVYHMMESGTDALMELGEVRCTNRFRSKHTLKTVKVSVGVSLSGGLLDLNISTDDISSQELLDVLKSYQQKKKYYKLKSGEFVNLQEQNLEMLAELMKTLHLTPKEFVKGKMHLPAYRTLYLDQMLESNENIYANRDRHFREIVKGFKTINDADFEEPESLSKIMRQYQKNGYKWLRTLEAWKFGGILADDMGLGKTLQVIAVLLAAKLEGKKGTSLVVAPAALVFNWGEELARFAPALTVSLIAGSQADRQKKLQEYQNFDVLVTSYDLLKRDIDQYEEKEFLYEIIDEAQYIKNHTTAAAKSVKVIQSQTRYALTGTPIENRLSELWSIFDYLMPGFLYGYDTFKKEFETPIVKNEDEAAMTRLQKMVSPFILRRLKEDVLKDLPEKLEEIRYVKFEDAQQKLYDAQVVHMKEKIAQQDEGEFNKNKLWILAELTKLRQICCSPSLCFENYRGEAAKLEGCMQLIQSAMDGGHRMLLFSQFTSMLAILQDKLEKEGIPYYIITGETSKQKRQELVKQFNSDTTPVFLISLKAGGVGLNLTGADVVIHYDPWWNQAVQNQATDRAHRIGQTKKVTVYKLIARNTIEEKIQKLQDAKQNLAEQIISGDMGQLGSMSREDILELL</sequence>
<evidence type="ECO:0000313" key="6">
    <source>
        <dbReference type="EMBL" id="MBC5651938.1"/>
    </source>
</evidence>
<dbReference type="InterPro" id="IPR001650">
    <property type="entry name" value="Helicase_C-like"/>
</dbReference>
<dbReference type="PROSITE" id="PS51192">
    <property type="entry name" value="HELICASE_ATP_BIND_1"/>
    <property type="match status" value="1"/>
</dbReference>
<dbReference type="InterPro" id="IPR000330">
    <property type="entry name" value="SNF2_N"/>
</dbReference>
<dbReference type="CDD" id="cd18012">
    <property type="entry name" value="DEXQc_arch_SWI2_SNF2"/>
    <property type="match status" value="1"/>
</dbReference>